<gene>
    <name evidence="2" type="ORF">HGD76_17225</name>
</gene>
<dbReference type="KEGG" id="dfs:HGD76_17225"/>
<dbReference type="InterPro" id="IPR031303">
    <property type="entry name" value="C5_meth_CS"/>
</dbReference>
<accession>A0A6H2C831</accession>
<dbReference type="AlphaFoldDB" id="A0A6H2C831"/>
<sequence length="34" mass="3604">MFMGASARQFTQVGNAVPPILAAQIGNSLSESYF</sequence>
<evidence type="ECO:0000313" key="2">
    <source>
        <dbReference type="EMBL" id="QJB47109.1"/>
    </source>
</evidence>
<evidence type="ECO:0000256" key="1">
    <source>
        <dbReference type="ARBA" id="ARBA00022691"/>
    </source>
</evidence>
<evidence type="ECO:0008006" key="4">
    <source>
        <dbReference type="Google" id="ProtNLM"/>
    </source>
</evidence>
<dbReference type="InterPro" id="IPR029063">
    <property type="entry name" value="SAM-dependent_MTases_sf"/>
</dbReference>
<keyword evidence="1" id="KW-0949">S-adenosyl-L-methionine</keyword>
<organism evidence="2 3">
    <name type="scientific">Dolichospermum flos-aquae CCAP 1403/13F</name>
    <dbReference type="NCBI Taxonomy" id="315271"/>
    <lineage>
        <taxon>Bacteria</taxon>
        <taxon>Bacillati</taxon>
        <taxon>Cyanobacteriota</taxon>
        <taxon>Cyanophyceae</taxon>
        <taxon>Nostocales</taxon>
        <taxon>Aphanizomenonaceae</taxon>
        <taxon>Dolichospermum</taxon>
    </lineage>
</organism>
<evidence type="ECO:0000313" key="3">
    <source>
        <dbReference type="Proteomes" id="UP000502433"/>
    </source>
</evidence>
<reference evidence="2 3" key="1">
    <citation type="submission" date="2020-04" db="EMBL/GenBank/DDBJ databases">
        <title>Genome-Wide Identification of 5-Methylcytosine Sites in Bacterial Genomes By High-Throughput Sequencing of MspJI Restriction Fragments.</title>
        <authorList>
            <person name="Wu V."/>
        </authorList>
    </citation>
    <scope>NUCLEOTIDE SEQUENCE [LARGE SCALE GENOMIC DNA]</scope>
    <source>
        <strain evidence="2 3">CCAP 1403/13f</strain>
    </source>
</reference>
<dbReference type="EMBL" id="CP051206">
    <property type="protein sequence ID" value="QJB47109.1"/>
    <property type="molecule type" value="Genomic_DNA"/>
</dbReference>
<protein>
    <recommendedName>
        <fullName evidence="4">DNA (cytosine-5-)-methyltransferase</fullName>
    </recommendedName>
</protein>
<dbReference type="Gene3D" id="3.40.50.150">
    <property type="entry name" value="Vaccinia Virus protein VP39"/>
    <property type="match status" value="1"/>
</dbReference>
<reference evidence="2 3" key="2">
    <citation type="submission" date="2020-04" db="EMBL/GenBank/DDBJ databases">
        <authorList>
            <person name="Fomenkov A."/>
            <person name="Anton B.P."/>
            <person name="Roberts R.J."/>
        </authorList>
    </citation>
    <scope>NUCLEOTIDE SEQUENCE [LARGE SCALE GENOMIC DNA]</scope>
    <source>
        <strain evidence="2 3">CCAP 1403/13f</strain>
    </source>
</reference>
<dbReference type="PROSITE" id="PS00095">
    <property type="entry name" value="C5_MTASE_2"/>
    <property type="match status" value="1"/>
</dbReference>
<name>A0A6H2C831_DOLFA</name>
<dbReference type="Proteomes" id="UP000502433">
    <property type="component" value="Chromosome"/>
</dbReference>
<proteinExistence type="predicted"/>